<comment type="function">
    <text evidence="7 10">This protein binds specifically to 23S rRNA; its binding is stimulated by other ribosomal proteins, e.g., L4, L17, and L20. It is important during the early stages of 50S assembly. It makes multiple contacts with different domains of the 23S rRNA in the assembled 50S subunit and ribosome.</text>
</comment>
<evidence type="ECO:0000256" key="1">
    <source>
        <dbReference type="ARBA" id="ARBA00009451"/>
    </source>
</evidence>
<comment type="subunit">
    <text evidence="7 9">Part of the 50S ribosomal subunit.</text>
</comment>
<accession>A0A2H0CWL1</accession>
<dbReference type="PANTHER" id="PTHR13501">
    <property type="entry name" value="CHLOROPLAST 50S RIBOSOMAL PROTEIN L22-RELATED"/>
    <property type="match status" value="1"/>
</dbReference>
<evidence type="ECO:0000256" key="7">
    <source>
        <dbReference type="HAMAP-Rule" id="MF_01331"/>
    </source>
</evidence>
<evidence type="ECO:0000313" key="11">
    <source>
        <dbReference type="EMBL" id="PIP73808.1"/>
    </source>
</evidence>
<dbReference type="CDD" id="cd00336">
    <property type="entry name" value="Ribosomal_L22"/>
    <property type="match status" value="1"/>
</dbReference>
<dbReference type="Pfam" id="PF00237">
    <property type="entry name" value="Ribosomal_L22"/>
    <property type="match status" value="1"/>
</dbReference>
<evidence type="ECO:0000313" key="12">
    <source>
        <dbReference type="Proteomes" id="UP000230638"/>
    </source>
</evidence>
<dbReference type="EMBL" id="PCTL01000006">
    <property type="protein sequence ID" value="PIP73808.1"/>
    <property type="molecule type" value="Genomic_DNA"/>
</dbReference>
<dbReference type="PANTHER" id="PTHR13501:SF8">
    <property type="entry name" value="LARGE RIBOSOMAL SUBUNIT PROTEIN UL22M"/>
    <property type="match status" value="1"/>
</dbReference>
<evidence type="ECO:0000256" key="8">
    <source>
        <dbReference type="RuleBase" id="RU004005"/>
    </source>
</evidence>
<dbReference type="GO" id="GO:0019843">
    <property type="term" value="F:rRNA binding"/>
    <property type="evidence" value="ECO:0007669"/>
    <property type="project" value="UniProtKB-UniRule"/>
</dbReference>
<dbReference type="SUPFAM" id="SSF54843">
    <property type="entry name" value="Ribosomal protein L22"/>
    <property type="match status" value="1"/>
</dbReference>
<dbReference type="Proteomes" id="UP000230638">
    <property type="component" value="Unassembled WGS sequence"/>
</dbReference>
<comment type="function">
    <text evidence="7">The globular domain of the protein is located near the polypeptide exit tunnel on the outside of the subunit, while an extended beta-hairpin is found that lines the wall of the exit tunnel in the center of the 70S ribosome.</text>
</comment>
<evidence type="ECO:0000256" key="4">
    <source>
        <dbReference type="ARBA" id="ARBA00022980"/>
    </source>
</evidence>
<dbReference type="NCBIfam" id="TIGR01044">
    <property type="entry name" value="rplV_bact"/>
    <property type="match status" value="1"/>
</dbReference>
<dbReference type="GO" id="GO:0006412">
    <property type="term" value="P:translation"/>
    <property type="evidence" value="ECO:0007669"/>
    <property type="project" value="UniProtKB-UniRule"/>
</dbReference>
<keyword evidence="4 7" id="KW-0689">Ribosomal protein</keyword>
<organism evidence="11 12">
    <name type="scientific">Candidatus Lloydbacteria bacterium CG22_combo_CG10-13_8_21_14_all_47_15</name>
    <dbReference type="NCBI Taxonomy" id="1974635"/>
    <lineage>
        <taxon>Bacteria</taxon>
        <taxon>Candidatus Lloydiibacteriota</taxon>
    </lineage>
</organism>
<reference evidence="11 12" key="1">
    <citation type="submission" date="2017-09" db="EMBL/GenBank/DDBJ databases">
        <title>Depth-based differentiation of microbial function through sediment-hosted aquifers and enrichment of novel symbionts in the deep terrestrial subsurface.</title>
        <authorList>
            <person name="Probst A.J."/>
            <person name="Ladd B."/>
            <person name="Jarett J.K."/>
            <person name="Geller-Mcgrath D.E."/>
            <person name="Sieber C.M."/>
            <person name="Emerson J.B."/>
            <person name="Anantharaman K."/>
            <person name="Thomas B.C."/>
            <person name="Malmstrom R."/>
            <person name="Stieglmeier M."/>
            <person name="Klingl A."/>
            <person name="Woyke T."/>
            <person name="Ryan C.M."/>
            <person name="Banfield J.F."/>
        </authorList>
    </citation>
    <scope>NUCLEOTIDE SEQUENCE [LARGE SCALE GENOMIC DNA]</scope>
    <source>
        <strain evidence="11">CG22_combo_CG10-13_8_21_14_all_47_15</strain>
    </source>
</reference>
<evidence type="ECO:0000256" key="5">
    <source>
        <dbReference type="ARBA" id="ARBA00023274"/>
    </source>
</evidence>
<dbReference type="InterPro" id="IPR018260">
    <property type="entry name" value="Ribosomal_uL22_CS"/>
</dbReference>
<evidence type="ECO:0000256" key="2">
    <source>
        <dbReference type="ARBA" id="ARBA00022730"/>
    </source>
</evidence>
<comment type="caution">
    <text evidence="11">The sequence shown here is derived from an EMBL/GenBank/DDBJ whole genome shotgun (WGS) entry which is preliminary data.</text>
</comment>
<dbReference type="GO" id="GO:0022625">
    <property type="term" value="C:cytosolic large ribosomal subunit"/>
    <property type="evidence" value="ECO:0007669"/>
    <property type="project" value="TreeGrafter"/>
</dbReference>
<dbReference type="InterPro" id="IPR047867">
    <property type="entry name" value="Ribosomal_uL22_bac/org-type"/>
</dbReference>
<dbReference type="InterPro" id="IPR036394">
    <property type="entry name" value="Ribosomal_uL22_sf"/>
</dbReference>
<gene>
    <name evidence="7" type="primary">rplV</name>
    <name evidence="11" type="ORF">COW88_00820</name>
</gene>
<dbReference type="HAMAP" id="MF_01331_B">
    <property type="entry name" value="Ribosomal_uL22_B"/>
    <property type="match status" value="1"/>
</dbReference>
<dbReference type="GO" id="GO:0003735">
    <property type="term" value="F:structural constituent of ribosome"/>
    <property type="evidence" value="ECO:0007669"/>
    <property type="project" value="InterPro"/>
</dbReference>
<sequence>MRAYLKNYRQSPRKVRLVADAIRGKSVLEARRALRVLGKRAAGQIGKLLDSALANARHNDSVSNESALMVSEIRVDEGSTLKRSMPRAHGRASRINKRTSHIILVLGDREVAREARGKKKALAKKTAK</sequence>
<keyword evidence="2 7" id="KW-0699">rRNA-binding</keyword>
<protein>
    <recommendedName>
        <fullName evidence="6 7">Large ribosomal subunit protein uL22</fullName>
    </recommendedName>
</protein>
<dbReference type="PROSITE" id="PS00464">
    <property type="entry name" value="RIBOSOMAL_L22"/>
    <property type="match status" value="1"/>
</dbReference>
<dbReference type="InterPro" id="IPR001063">
    <property type="entry name" value="Ribosomal_uL22"/>
</dbReference>
<evidence type="ECO:0000256" key="9">
    <source>
        <dbReference type="RuleBase" id="RU004006"/>
    </source>
</evidence>
<keyword evidence="3 7" id="KW-0694">RNA-binding</keyword>
<evidence type="ECO:0000256" key="6">
    <source>
        <dbReference type="ARBA" id="ARBA00035207"/>
    </source>
</evidence>
<evidence type="ECO:0000256" key="3">
    <source>
        <dbReference type="ARBA" id="ARBA00022884"/>
    </source>
</evidence>
<keyword evidence="5 7" id="KW-0687">Ribonucleoprotein</keyword>
<name>A0A2H0CWL1_9BACT</name>
<proteinExistence type="inferred from homology"/>
<dbReference type="InterPro" id="IPR005727">
    <property type="entry name" value="Ribosomal_uL22_bac/chlpt-type"/>
</dbReference>
<comment type="similarity">
    <text evidence="1 7 8">Belongs to the universal ribosomal protein uL22 family.</text>
</comment>
<dbReference type="AlphaFoldDB" id="A0A2H0CWL1"/>
<evidence type="ECO:0000256" key="10">
    <source>
        <dbReference type="RuleBase" id="RU004008"/>
    </source>
</evidence>
<dbReference type="Gene3D" id="3.90.470.10">
    <property type="entry name" value="Ribosomal protein L22/L17"/>
    <property type="match status" value="1"/>
</dbReference>